<keyword evidence="2" id="KW-0963">Cytoplasm</keyword>
<proteinExistence type="predicted"/>
<dbReference type="Proteomes" id="UP001141253">
    <property type="component" value="Chromosome 11"/>
</dbReference>
<protein>
    <submittedName>
        <fullName evidence="5">Uncharacterized protein</fullName>
    </submittedName>
</protein>
<reference evidence="5" key="2">
    <citation type="journal article" date="2023" name="Int. J. Mol. Sci.">
        <title>De Novo Assembly and Annotation of 11 Diverse Shrub Willow (Salix) Genomes Reveals Novel Gene Organization in Sex-Linked Regions.</title>
        <authorList>
            <person name="Hyden B."/>
            <person name="Feng K."/>
            <person name="Yates T.B."/>
            <person name="Jawdy S."/>
            <person name="Cereghino C."/>
            <person name="Smart L.B."/>
            <person name="Muchero W."/>
        </authorList>
    </citation>
    <scope>NUCLEOTIDE SEQUENCE</scope>
    <source>
        <tissue evidence="5">Shoot tip</tissue>
    </source>
</reference>
<keyword evidence="6" id="KW-1185">Reference proteome</keyword>
<dbReference type="InterPro" id="IPR045152">
    <property type="entry name" value="EDC4-like"/>
</dbReference>
<evidence type="ECO:0000256" key="1">
    <source>
        <dbReference type="ARBA" id="ARBA00004496"/>
    </source>
</evidence>
<keyword evidence="3" id="KW-0853">WD repeat</keyword>
<comment type="subcellular location">
    <subcellularLocation>
        <location evidence="1">Cytoplasm</location>
    </subcellularLocation>
</comment>
<name>A0ABQ9ABG7_9ROSI</name>
<dbReference type="PANTHER" id="PTHR15598:SF5">
    <property type="entry name" value="ENHANCER OF MRNA-DECAPPING PROTEIN 4"/>
    <property type="match status" value="1"/>
</dbReference>
<organism evidence="5 6">
    <name type="scientific">Salix suchowensis</name>
    <dbReference type="NCBI Taxonomy" id="1278906"/>
    <lineage>
        <taxon>Eukaryota</taxon>
        <taxon>Viridiplantae</taxon>
        <taxon>Streptophyta</taxon>
        <taxon>Embryophyta</taxon>
        <taxon>Tracheophyta</taxon>
        <taxon>Spermatophyta</taxon>
        <taxon>Magnoliopsida</taxon>
        <taxon>eudicotyledons</taxon>
        <taxon>Gunneridae</taxon>
        <taxon>Pentapetalae</taxon>
        <taxon>rosids</taxon>
        <taxon>fabids</taxon>
        <taxon>Malpighiales</taxon>
        <taxon>Salicaceae</taxon>
        <taxon>Saliceae</taxon>
        <taxon>Salix</taxon>
    </lineage>
</organism>
<comment type="caution">
    <text evidence="5">The sequence shown here is derived from an EMBL/GenBank/DDBJ whole genome shotgun (WGS) entry which is preliminary data.</text>
</comment>
<keyword evidence="4" id="KW-0677">Repeat</keyword>
<evidence type="ECO:0000313" key="6">
    <source>
        <dbReference type="Proteomes" id="UP001141253"/>
    </source>
</evidence>
<evidence type="ECO:0000256" key="4">
    <source>
        <dbReference type="ARBA" id="ARBA00022737"/>
    </source>
</evidence>
<accession>A0ABQ9ABG7</accession>
<evidence type="ECO:0000256" key="3">
    <source>
        <dbReference type="ARBA" id="ARBA00022574"/>
    </source>
</evidence>
<dbReference type="EMBL" id="JAPFFI010000021">
    <property type="protein sequence ID" value="KAJ6332505.1"/>
    <property type="molecule type" value="Genomic_DNA"/>
</dbReference>
<sequence length="145" mass="15959">MTKTSSTVCSKSTLLKPLFYAMDNPCRCCLKPKDSINSVSSLTKTSSMEWADGQRQRLAIATNSGATNPLVTQPSNGPLASFHGKVETHTDPTKELKRLISECKYDKAFTIELQRSDVAVVSRLCSQAFLILSSSVLVLLQWKKC</sequence>
<feature type="non-terminal residue" evidence="5">
    <location>
        <position position="145"/>
    </location>
</feature>
<reference evidence="5" key="1">
    <citation type="submission" date="2022-10" db="EMBL/GenBank/DDBJ databases">
        <authorList>
            <person name="Hyden B.L."/>
            <person name="Feng K."/>
            <person name="Yates T."/>
            <person name="Jawdy S."/>
            <person name="Smart L.B."/>
            <person name="Muchero W."/>
        </authorList>
    </citation>
    <scope>NUCLEOTIDE SEQUENCE</scope>
    <source>
        <tissue evidence="5">Shoot tip</tissue>
    </source>
</reference>
<gene>
    <name evidence="5" type="ORF">OIU77_008556</name>
</gene>
<evidence type="ECO:0000313" key="5">
    <source>
        <dbReference type="EMBL" id="KAJ6332505.1"/>
    </source>
</evidence>
<dbReference type="PANTHER" id="PTHR15598">
    <property type="entry name" value="ENHANCER OF MRNA-DECAPPING PROTEIN 4"/>
    <property type="match status" value="1"/>
</dbReference>
<evidence type="ECO:0000256" key="2">
    <source>
        <dbReference type="ARBA" id="ARBA00022490"/>
    </source>
</evidence>